<protein>
    <submittedName>
        <fullName evidence="2">Uncharacterized protein</fullName>
    </submittedName>
</protein>
<dbReference type="AlphaFoldDB" id="A0AAD7RUJ9"/>
<sequence>MKGDVVVSKYGTKGKHVYEEEDGPQYRGNRAEKEIKYLANGSWRPIREDEKSMPECLRPDISSPMVNGHSPAHTSSSQSGAGTPAGGFVLELTDDMFKEGGGGMGDSEDTDDSQDSPPLPRPMSIQ</sequence>
<reference evidence="2" key="1">
    <citation type="journal article" date="2023" name="Science">
        <title>Genome structures resolve the early diversification of teleost fishes.</title>
        <authorList>
            <person name="Parey E."/>
            <person name="Louis A."/>
            <person name="Montfort J."/>
            <person name="Bouchez O."/>
            <person name="Roques C."/>
            <person name="Iampietro C."/>
            <person name="Lluch J."/>
            <person name="Castinel A."/>
            <person name="Donnadieu C."/>
            <person name="Desvignes T."/>
            <person name="Floi Bucao C."/>
            <person name="Jouanno E."/>
            <person name="Wen M."/>
            <person name="Mejri S."/>
            <person name="Dirks R."/>
            <person name="Jansen H."/>
            <person name="Henkel C."/>
            <person name="Chen W.J."/>
            <person name="Zahm M."/>
            <person name="Cabau C."/>
            <person name="Klopp C."/>
            <person name="Thompson A.W."/>
            <person name="Robinson-Rechavi M."/>
            <person name="Braasch I."/>
            <person name="Lecointre G."/>
            <person name="Bobe J."/>
            <person name="Postlethwait J.H."/>
            <person name="Berthelot C."/>
            <person name="Roest Crollius H."/>
            <person name="Guiguen Y."/>
        </authorList>
    </citation>
    <scope>NUCLEOTIDE SEQUENCE</scope>
    <source>
        <strain evidence="2">NC1722</strain>
    </source>
</reference>
<feature type="compositionally biased region" description="Pro residues" evidence="1">
    <location>
        <begin position="117"/>
        <end position="126"/>
    </location>
</feature>
<evidence type="ECO:0000313" key="3">
    <source>
        <dbReference type="Proteomes" id="UP001221898"/>
    </source>
</evidence>
<name>A0AAD7RUJ9_9TELE</name>
<dbReference type="EMBL" id="JAINUG010000169">
    <property type="protein sequence ID" value="KAJ8390438.1"/>
    <property type="molecule type" value="Genomic_DNA"/>
</dbReference>
<proteinExistence type="predicted"/>
<feature type="compositionally biased region" description="Polar residues" evidence="1">
    <location>
        <begin position="72"/>
        <end position="81"/>
    </location>
</feature>
<evidence type="ECO:0000313" key="2">
    <source>
        <dbReference type="EMBL" id="KAJ8390438.1"/>
    </source>
</evidence>
<organism evidence="2 3">
    <name type="scientific">Aldrovandia affinis</name>
    <dbReference type="NCBI Taxonomy" id="143900"/>
    <lineage>
        <taxon>Eukaryota</taxon>
        <taxon>Metazoa</taxon>
        <taxon>Chordata</taxon>
        <taxon>Craniata</taxon>
        <taxon>Vertebrata</taxon>
        <taxon>Euteleostomi</taxon>
        <taxon>Actinopterygii</taxon>
        <taxon>Neopterygii</taxon>
        <taxon>Teleostei</taxon>
        <taxon>Notacanthiformes</taxon>
        <taxon>Halosauridae</taxon>
        <taxon>Aldrovandia</taxon>
    </lineage>
</organism>
<feature type="region of interest" description="Disordered" evidence="1">
    <location>
        <begin position="49"/>
        <end position="126"/>
    </location>
</feature>
<comment type="caution">
    <text evidence="2">The sequence shown here is derived from an EMBL/GenBank/DDBJ whole genome shotgun (WGS) entry which is preliminary data.</text>
</comment>
<evidence type="ECO:0000256" key="1">
    <source>
        <dbReference type="SAM" id="MobiDB-lite"/>
    </source>
</evidence>
<keyword evidence="3" id="KW-1185">Reference proteome</keyword>
<accession>A0AAD7RUJ9</accession>
<gene>
    <name evidence="2" type="ORF">AAFF_G00103730</name>
</gene>
<dbReference type="Proteomes" id="UP001221898">
    <property type="component" value="Unassembled WGS sequence"/>
</dbReference>